<evidence type="ECO:0000256" key="4">
    <source>
        <dbReference type="ARBA" id="ARBA00022833"/>
    </source>
</evidence>
<feature type="domain" description="C2H2-type" evidence="7">
    <location>
        <begin position="22"/>
        <end position="49"/>
    </location>
</feature>
<protein>
    <recommendedName>
        <fullName evidence="7">C2H2-type domain-containing protein</fullName>
    </recommendedName>
</protein>
<dbReference type="OrthoDB" id="654211at2759"/>
<dbReference type="FunFam" id="3.30.160.60:FF:002688">
    <property type="entry name" value="Crooked legs, isoform G"/>
    <property type="match status" value="1"/>
</dbReference>
<feature type="domain" description="C2H2-type" evidence="7">
    <location>
        <begin position="50"/>
        <end position="78"/>
    </location>
</feature>
<dbReference type="HOGENOM" id="CLU_002678_42_11_1"/>
<dbReference type="SUPFAM" id="SSF57667">
    <property type="entry name" value="beta-beta-alpha zinc fingers"/>
    <property type="match status" value="2"/>
</dbReference>
<keyword evidence="2" id="KW-0677">Repeat</keyword>
<dbReference type="eggNOG" id="KOG1721">
    <property type="taxonomic scope" value="Eukaryota"/>
</dbReference>
<evidence type="ECO:0000256" key="3">
    <source>
        <dbReference type="ARBA" id="ARBA00022771"/>
    </source>
</evidence>
<proteinExistence type="predicted"/>
<dbReference type="FunFam" id="3.30.160.60:FF:001579">
    <property type="entry name" value="Crooked legs, isoform D"/>
    <property type="match status" value="1"/>
</dbReference>
<dbReference type="FunFam" id="3.30.160.60:FF:001577">
    <property type="entry name" value="Crooked legs, isoform F"/>
    <property type="match status" value="1"/>
</dbReference>
<feature type="domain" description="C2H2-type" evidence="7">
    <location>
        <begin position="79"/>
        <end position="106"/>
    </location>
</feature>
<dbReference type="GO" id="GO:0000978">
    <property type="term" value="F:RNA polymerase II cis-regulatory region sequence-specific DNA binding"/>
    <property type="evidence" value="ECO:0007669"/>
    <property type="project" value="TreeGrafter"/>
</dbReference>
<feature type="domain" description="C2H2-type" evidence="7">
    <location>
        <begin position="109"/>
        <end position="136"/>
    </location>
</feature>
<accession>B3MX35</accession>
<dbReference type="GO" id="GO:0008270">
    <property type="term" value="F:zinc ion binding"/>
    <property type="evidence" value="ECO:0007669"/>
    <property type="project" value="UniProtKB-KW"/>
</dbReference>
<evidence type="ECO:0000256" key="2">
    <source>
        <dbReference type="ARBA" id="ARBA00022737"/>
    </source>
</evidence>
<dbReference type="EMBL" id="CH902628">
    <property type="protein sequence ID" value="EDV34891.2"/>
    <property type="molecule type" value="Genomic_DNA"/>
</dbReference>
<evidence type="ECO:0000256" key="5">
    <source>
        <dbReference type="ARBA" id="ARBA00023242"/>
    </source>
</evidence>
<keyword evidence="3 6" id="KW-0863">Zinc-finger</keyword>
<dbReference type="InParanoid" id="B3MX35"/>
<dbReference type="Proteomes" id="UP000007801">
    <property type="component" value="Unassembled WGS sequence"/>
</dbReference>
<evidence type="ECO:0000259" key="7">
    <source>
        <dbReference type="PROSITE" id="PS50157"/>
    </source>
</evidence>
<dbReference type="SMR" id="B3MX35"/>
<dbReference type="GO" id="GO:0000981">
    <property type="term" value="F:DNA-binding transcription factor activity, RNA polymerase II-specific"/>
    <property type="evidence" value="ECO:0007669"/>
    <property type="project" value="TreeGrafter"/>
</dbReference>
<keyword evidence="1" id="KW-0479">Metal-binding</keyword>
<dbReference type="PROSITE" id="PS50157">
    <property type="entry name" value="ZINC_FINGER_C2H2_2"/>
    <property type="match status" value="5"/>
</dbReference>
<keyword evidence="5" id="KW-0539">Nucleus</keyword>
<evidence type="ECO:0000313" key="9">
    <source>
        <dbReference type="Proteomes" id="UP000007801"/>
    </source>
</evidence>
<keyword evidence="4" id="KW-0862">Zinc</keyword>
<evidence type="ECO:0000256" key="6">
    <source>
        <dbReference type="PROSITE-ProRule" id="PRU00042"/>
    </source>
</evidence>
<dbReference type="FunFam" id="3.30.160.60:FF:000065">
    <property type="entry name" value="B-cell CLL/lymphoma 6, member B"/>
    <property type="match status" value="2"/>
</dbReference>
<dbReference type="AlphaFoldDB" id="B3MX35"/>
<dbReference type="STRING" id="7217.B3MX35"/>
<evidence type="ECO:0000256" key="1">
    <source>
        <dbReference type="ARBA" id="ARBA00022723"/>
    </source>
</evidence>
<reference evidence="8 9" key="1">
    <citation type="journal article" date="2007" name="Nature">
        <title>Evolution of genes and genomes on the Drosophila phylogeny.</title>
        <authorList>
            <consortium name="Drosophila 12 Genomes Consortium"/>
            <person name="Clark A.G."/>
            <person name="Eisen M.B."/>
            <person name="Smith D.R."/>
            <person name="Bergman C.M."/>
            <person name="Oliver B."/>
            <person name="Markow T.A."/>
            <person name="Kaufman T.C."/>
            <person name="Kellis M."/>
            <person name="Gelbart W."/>
            <person name="Iyer V.N."/>
            <person name="Pollard D.A."/>
            <person name="Sackton T.B."/>
            <person name="Larracuente A.M."/>
            <person name="Singh N.D."/>
            <person name="Abad J.P."/>
            <person name="Abt D.N."/>
            <person name="Adryan B."/>
            <person name="Aguade M."/>
            <person name="Akashi H."/>
            <person name="Anderson W.W."/>
            <person name="Aquadro C.F."/>
            <person name="Ardell D.H."/>
            <person name="Arguello R."/>
            <person name="Artieri C.G."/>
            <person name="Barbash D.A."/>
            <person name="Barker D."/>
            <person name="Barsanti P."/>
            <person name="Batterham P."/>
            <person name="Batzoglou S."/>
            <person name="Begun D."/>
            <person name="Bhutkar A."/>
            <person name="Blanco E."/>
            <person name="Bosak S.A."/>
            <person name="Bradley R.K."/>
            <person name="Brand A.D."/>
            <person name="Brent M.R."/>
            <person name="Brooks A.N."/>
            <person name="Brown R.H."/>
            <person name="Butlin R.K."/>
            <person name="Caggese C."/>
            <person name="Calvi B.R."/>
            <person name="Bernardo de Carvalho A."/>
            <person name="Caspi A."/>
            <person name="Castrezana S."/>
            <person name="Celniker S.E."/>
            <person name="Chang J.L."/>
            <person name="Chapple C."/>
            <person name="Chatterji S."/>
            <person name="Chinwalla A."/>
            <person name="Civetta A."/>
            <person name="Clifton S.W."/>
            <person name="Comeron J.M."/>
            <person name="Costello J.C."/>
            <person name="Coyne J.A."/>
            <person name="Daub J."/>
            <person name="David R.G."/>
            <person name="Delcher A.L."/>
            <person name="Delehaunty K."/>
            <person name="Do C.B."/>
            <person name="Ebling H."/>
            <person name="Edwards K."/>
            <person name="Eickbush T."/>
            <person name="Evans J.D."/>
            <person name="Filipski A."/>
            <person name="Findeiss S."/>
            <person name="Freyhult E."/>
            <person name="Fulton L."/>
            <person name="Fulton R."/>
            <person name="Garcia A.C."/>
            <person name="Gardiner A."/>
            <person name="Garfield D.A."/>
            <person name="Garvin B.E."/>
            <person name="Gibson G."/>
            <person name="Gilbert D."/>
            <person name="Gnerre S."/>
            <person name="Godfrey J."/>
            <person name="Good R."/>
            <person name="Gotea V."/>
            <person name="Gravely B."/>
            <person name="Greenberg A.J."/>
            <person name="Griffiths-Jones S."/>
            <person name="Gross S."/>
            <person name="Guigo R."/>
            <person name="Gustafson E.A."/>
            <person name="Haerty W."/>
            <person name="Hahn M.W."/>
            <person name="Halligan D.L."/>
            <person name="Halpern A.L."/>
            <person name="Halter G.M."/>
            <person name="Han M.V."/>
            <person name="Heger A."/>
            <person name="Hillier L."/>
            <person name="Hinrichs A.S."/>
            <person name="Holmes I."/>
            <person name="Hoskins R.A."/>
            <person name="Hubisz M.J."/>
            <person name="Hultmark D."/>
            <person name="Huntley M.A."/>
            <person name="Jaffe D.B."/>
            <person name="Jagadeeshan S."/>
            <person name="Jeck W.R."/>
            <person name="Johnson J."/>
            <person name="Jones C.D."/>
            <person name="Jordan W.C."/>
            <person name="Karpen G.H."/>
            <person name="Kataoka E."/>
            <person name="Keightley P.D."/>
            <person name="Kheradpour P."/>
            <person name="Kirkness E.F."/>
            <person name="Koerich L.B."/>
            <person name="Kristiansen K."/>
            <person name="Kudrna D."/>
            <person name="Kulathinal R.J."/>
            <person name="Kumar S."/>
            <person name="Kwok R."/>
            <person name="Lander E."/>
            <person name="Langley C.H."/>
            <person name="Lapoint R."/>
            <person name="Lazzaro B.P."/>
            <person name="Lee S.J."/>
            <person name="Levesque L."/>
            <person name="Li R."/>
            <person name="Lin C.F."/>
            <person name="Lin M.F."/>
            <person name="Lindblad-Toh K."/>
            <person name="Llopart A."/>
            <person name="Long M."/>
            <person name="Low L."/>
            <person name="Lozovsky E."/>
            <person name="Lu J."/>
            <person name="Luo M."/>
            <person name="Machado C.A."/>
            <person name="Makalowski W."/>
            <person name="Marzo M."/>
            <person name="Matsuda M."/>
            <person name="Matzkin L."/>
            <person name="McAllister B."/>
            <person name="McBride C.S."/>
            <person name="McKernan B."/>
            <person name="McKernan K."/>
            <person name="Mendez-Lago M."/>
            <person name="Minx P."/>
            <person name="Mollenhauer M.U."/>
            <person name="Montooth K."/>
            <person name="Mount S.M."/>
            <person name="Mu X."/>
            <person name="Myers E."/>
            <person name="Negre B."/>
            <person name="Newfeld S."/>
            <person name="Nielsen R."/>
            <person name="Noor M.A."/>
            <person name="O'Grady P."/>
            <person name="Pachter L."/>
            <person name="Papaceit M."/>
            <person name="Parisi M.J."/>
            <person name="Parisi M."/>
            <person name="Parts L."/>
            <person name="Pedersen J.S."/>
            <person name="Pesole G."/>
            <person name="Phillippy A.M."/>
            <person name="Ponting C.P."/>
            <person name="Pop M."/>
            <person name="Porcelli D."/>
            <person name="Powell J.R."/>
            <person name="Prohaska S."/>
            <person name="Pruitt K."/>
            <person name="Puig M."/>
            <person name="Quesneville H."/>
            <person name="Ram K.R."/>
            <person name="Rand D."/>
            <person name="Rasmussen M.D."/>
            <person name="Reed L.K."/>
            <person name="Reenan R."/>
            <person name="Reily A."/>
            <person name="Remington K.A."/>
            <person name="Rieger T.T."/>
            <person name="Ritchie M.G."/>
            <person name="Robin C."/>
            <person name="Rogers Y.H."/>
            <person name="Rohde C."/>
            <person name="Rozas J."/>
            <person name="Rubenfield M.J."/>
            <person name="Ruiz A."/>
            <person name="Russo S."/>
            <person name="Salzberg S.L."/>
            <person name="Sanchez-Gracia A."/>
            <person name="Saranga D.J."/>
            <person name="Sato H."/>
            <person name="Schaeffer S.W."/>
            <person name="Schatz M.C."/>
            <person name="Schlenke T."/>
            <person name="Schwartz R."/>
            <person name="Segarra C."/>
            <person name="Singh R.S."/>
            <person name="Sirot L."/>
            <person name="Sirota M."/>
            <person name="Sisneros N.B."/>
            <person name="Smith C.D."/>
            <person name="Smith T.F."/>
            <person name="Spieth J."/>
            <person name="Stage D.E."/>
            <person name="Stark A."/>
            <person name="Stephan W."/>
            <person name="Strausberg R.L."/>
            <person name="Strempel S."/>
            <person name="Sturgill D."/>
            <person name="Sutton G."/>
            <person name="Sutton G.G."/>
            <person name="Tao W."/>
            <person name="Teichmann S."/>
            <person name="Tobari Y.N."/>
            <person name="Tomimura Y."/>
            <person name="Tsolas J.M."/>
            <person name="Valente V.L."/>
            <person name="Venter E."/>
            <person name="Venter J.C."/>
            <person name="Vicario S."/>
            <person name="Vieira F.G."/>
            <person name="Vilella A.J."/>
            <person name="Villasante A."/>
            <person name="Walenz B."/>
            <person name="Wang J."/>
            <person name="Wasserman M."/>
            <person name="Watts T."/>
            <person name="Wilson D."/>
            <person name="Wilson R.K."/>
            <person name="Wing R.A."/>
            <person name="Wolfner M.F."/>
            <person name="Wong A."/>
            <person name="Wong G.K."/>
            <person name="Wu C.I."/>
            <person name="Wu G."/>
            <person name="Yamamoto D."/>
            <person name="Yang H.P."/>
            <person name="Yang S.P."/>
            <person name="Yorke J.A."/>
            <person name="Yoshida K."/>
            <person name="Zdobnov E."/>
            <person name="Zhang P."/>
            <person name="Zhang Y."/>
            <person name="Zimin A.V."/>
            <person name="Baldwin J."/>
            <person name="Abdouelleil A."/>
            <person name="Abdulkadir J."/>
            <person name="Abebe A."/>
            <person name="Abera B."/>
            <person name="Abreu J."/>
            <person name="Acer S.C."/>
            <person name="Aftuck L."/>
            <person name="Alexander A."/>
            <person name="An P."/>
            <person name="Anderson E."/>
            <person name="Anderson S."/>
            <person name="Arachi H."/>
            <person name="Azer M."/>
            <person name="Bachantsang P."/>
            <person name="Barry A."/>
            <person name="Bayul T."/>
            <person name="Berlin A."/>
            <person name="Bessette D."/>
            <person name="Bloom T."/>
            <person name="Blye J."/>
            <person name="Boguslavskiy L."/>
            <person name="Bonnet C."/>
            <person name="Boukhgalter B."/>
            <person name="Bourzgui I."/>
            <person name="Brown A."/>
            <person name="Cahill P."/>
            <person name="Channer S."/>
            <person name="Cheshatsang Y."/>
            <person name="Chuda L."/>
            <person name="Citroen M."/>
            <person name="Collymore A."/>
            <person name="Cooke P."/>
            <person name="Costello M."/>
            <person name="D'Aco K."/>
            <person name="Daza R."/>
            <person name="De Haan G."/>
            <person name="DeGray S."/>
            <person name="DeMaso C."/>
            <person name="Dhargay N."/>
            <person name="Dooley K."/>
            <person name="Dooley E."/>
            <person name="Doricent M."/>
            <person name="Dorje P."/>
            <person name="Dorjee K."/>
            <person name="Dupes A."/>
            <person name="Elong R."/>
            <person name="Falk J."/>
            <person name="Farina A."/>
            <person name="Faro S."/>
            <person name="Ferguson D."/>
            <person name="Fisher S."/>
            <person name="Foley C.D."/>
            <person name="Franke A."/>
            <person name="Friedrich D."/>
            <person name="Gadbois L."/>
            <person name="Gearin G."/>
            <person name="Gearin C.R."/>
            <person name="Giannoukos G."/>
            <person name="Goode T."/>
            <person name="Graham J."/>
            <person name="Grandbois E."/>
            <person name="Grewal S."/>
            <person name="Gyaltsen K."/>
            <person name="Hafez N."/>
            <person name="Hagos B."/>
            <person name="Hall J."/>
            <person name="Henson C."/>
            <person name="Hollinger A."/>
            <person name="Honan T."/>
            <person name="Huard M.D."/>
            <person name="Hughes L."/>
            <person name="Hurhula B."/>
            <person name="Husby M.E."/>
            <person name="Kamat A."/>
            <person name="Kanga B."/>
            <person name="Kashin S."/>
            <person name="Khazanovich D."/>
            <person name="Kisner P."/>
            <person name="Lance K."/>
            <person name="Lara M."/>
            <person name="Lee W."/>
            <person name="Lennon N."/>
            <person name="Letendre F."/>
            <person name="LeVine R."/>
            <person name="Lipovsky A."/>
            <person name="Liu X."/>
            <person name="Liu J."/>
            <person name="Liu S."/>
            <person name="Lokyitsang T."/>
            <person name="Lokyitsang Y."/>
            <person name="Lubonja R."/>
            <person name="Lui A."/>
            <person name="MacDonald P."/>
            <person name="Magnisalis V."/>
            <person name="Maru K."/>
            <person name="Matthews C."/>
            <person name="McCusker W."/>
            <person name="McDonough S."/>
            <person name="Mehta T."/>
            <person name="Meldrim J."/>
            <person name="Meneus L."/>
            <person name="Mihai O."/>
            <person name="Mihalev A."/>
            <person name="Mihova T."/>
            <person name="Mittelman R."/>
            <person name="Mlenga V."/>
            <person name="Montmayeur A."/>
            <person name="Mulrain L."/>
            <person name="Navidi A."/>
            <person name="Naylor J."/>
            <person name="Negash T."/>
            <person name="Nguyen T."/>
            <person name="Nguyen N."/>
            <person name="Nicol R."/>
            <person name="Norbu C."/>
            <person name="Norbu N."/>
            <person name="Novod N."/>
            <person name="O'Neill B."/>
            <person name="Osman S."/>
            <person name="Markiewicz E."/>
            <person name="Oyono O.L."/>
            <person name="Patti C."/>
            <person name="Phunkhang P."/>
            <person name="Pierre F."/>
            <person name="Priest M."/>
            <person name="Raghuraman S."/>
            <person name="Rege F."/>
            <person name="Reyes R."/>
            <person name="Rise C."/>
            <person name="Rogov P."/>
            <person name="Ross K."/>
            <person name="Ryan E."/>
            <person name="Settipalli S."/>
            <person name="Shea T."/>
            <person name="Sherpa N."/>
            <person name="Shi L."/>
            <person name="Shih D."/>
            <person name="Sparrow T."/>
            <person name="Spaulding J."/>
            <person name="Stalker J."/>
            <person name="Stange-Thomann N."/>
            <person name="Stavropoulos S."/>
            <person name="Stone C."/>
            <person name="Strader C."/>
            <person name="Tesfaye S."/>
            <person name="Thomson T."/>
            <person name="Thoulutsang Y."/>
            <person name="Thoulutsang D."/>
            <person name="Topham K."/>
            <person name="Topping I."/>
            <person name="Tsamla T."/>
            <person name="Vassiliev H."/>
            <person name="Vo A."/>
            <person name="Wangchuk T."/>
            <person name="Wangdi T."/>
            <person name="Weiand M."/>
            <person name="Wilkinson J."/>
            <person name="Wilson A."/>
            <person name="Yadav S."/>
            <person name="Young G."/>
            <person name="Yu Q."/>
            <person name="Zembek L."/>
            <person name="Zhong D."/>
            <person name="Zimmer A."/>
            <person name="Zwirko Z."/>
            <person name="Jaffe D.B."/>
            <person name="Alvarez P."/>
            <person name="Brockman W."/>
            <person name="Butler J."/>
            <person name="Chin C."/>
            <person name="Gnerre S."/>
            <person name="Grabherr M."/>
            <person name="Kleber M."/>
            <person name="Mauceli E."/>
            <person name="MacCallum I."/>
        </authorList>
    </citation>
    <scope>NUCLEOTIDE SEQUENCE [LARGE SCALE GENOMIC DNA]</scope>
    <source>
        <strain evidence="9">Tucson 14024-0371.13</strain>
    </source>
</reference>
<dbReference type="PANTHER" id="PTHR23235">
    <property type="entry name" value="KRUEPPEL-LIKE TRANSCRIPTION FACTOR"/>
    <property type="match status" value="1"/>
</dbReference>
<dbReference type="Pfam" id="PF00096">
    <property type="entry name" value="zf-C2H2"/>
    <property type="match status" value="4"/>
</dbReference>
<dbReference type="Gene3D" id="3.30.160.60">
    <property type="entry name" value="Classic Zinc Finger"/>
    <property type="match status" value="5"/>
</dbReference>
<dbReference type="PROSITE" id="PS00028">
    <property type="entry name" value="ZINC_FINGER_C2H2_1"/>
    <property type="match status" value="5"/>
</dbReference>
<sequence length="185" mass="21406">MILIDILATEAEEIYKSIQQEGKCEYCQKTFTRKEHLNNHMRQHSRDNLHCCNVCNKPFTRKEHLINHMSRCHTGDRPFTCDTCCMSVPLKSNLLFHQRSHSKDMERPFACGKCPKNFICKGHLVSHMRSHSGEKAHACTLCSKTFVERGNLKRHMKMNHPNAMMPPPPVCPHPQIPADVNFLLE</sequence>
<dbReference type="SMART" id="SM00355">
    <property type="entry name" value="ZnF_C2H2"/>
    <property type="match status" value="5"/>
</dbReference>
<gene>
    <name evidence="8" type="primary">Dana\GF16349</name>
    <name evidence="8" type="synonym">dana_GLEANR_1762</name>
    <name evidence="8" type="ORF">GF16349</name>
</gene>
<name>B3MX35_DROAN</name>
<feature type="domain" description="C2H2-type" evidence="7">
    <location>
        <begin position="137"/>
        <end position="165"/>
    </location>
</feature>
<dbReference type="InterPro" id="IPR013087">
    <property type="entry name" value="Znf_C2H2_type"/>
</dbReference>
<evidence type="ECO:0000313" key="8">
    <source>
        <dbReference type="EMBL" id="EDV34891.2"/>
    </source>
</evidence>
<dbReference type="InterPro" id="IPR036236">
    <property type="entry name" value="Znf_C2H2_sf"/>
</dbReference>
<dbReference type="PANTHER" id="PTHR23235:SF142">
    <property type="entry name" value="ZINC FINGER PROTEIN 384"/>
    <property type="match status" value="1"/>
</dbReference>
<keyword evidence="9" id="KW-1185">Reference proteome</keyword>
<organism evidence="8 9">
    <name type="scientific">Drosophila ananassae</name>
    <name type="common">Fruit fly</name>
    <dbReference type="NCBI Taxonomy" id="7217"/>
    <lineage>
        <taxon>Eukaryota</taxon>
        <taxon>Metazoa</taxon>
        <taxon>Ecdysozoa</taxon>
        <taxon>Arthropoda</taxon>
        <taxon>Hexapoda</taxon>
        <taxon>Insecta</taxon>
        <taxon>Pterygota</taxon>
        <taxon>Neoptera</taxon>
        <taxon>Endopterygota</taxon>
        <taxon>Diptera</taxon>
        <taxon>Brachycera</taxon>
        <taxon>Muscomorpha</taxon>
        <taxon>Ephydroidea</taxon>
        <taxon>Drosophilidae</taxon>
        <taxon>Drosophila</taxon>
        <taxon>Sophophora</taxon>
    </lineage>
</organism>